<evidence type="ECO:0000313" key="4">
    <source>
        <dbReference type="Proteomes" id="UP000006729"/>
    </source>
</evidence>
<keyword evidence="2" id="KW-0732">Signal</keyword>
<accession>B9NH02</accession>
<reference evidence="3 4" key="1">
    <citation type="journal article" date="2006" name="Science">
        <title>The genome of black cottonwood, Populus trichocarpa (Torr. &amp; Gray).</title>
        <authorList>
            <person name="Tuskan G.A."/>
            <person name="Difazio S."/>
            <person name="Jansson S."/>
            <person name="Bohlmann J."/>
            <person name="Grigoriev I."/>
            <person name="Hellsten U."/>
            <person name="Putnam N."/>
            <person name="Ralph S."/>
            <person name="Rombauts S."/>
            <person name="Salamov A."/>
            <person name="Schein J."/>
            <person name="Sterck L."/>
            <person name="Aerts A."/>
            <person name="Bhalerao R.R."/>
            <person name="Bhalerao R.P."/>
            <person name="Blaudez D."/>
            <person name="Boerjan W."/>
            <person name="Brun A."/>
            <person name="Brunner A."/>
            <person name="Busov V."/>
            <person name="Campbell M."/>
            <person name="Carlson J."/>
            <person name="Chalot M."/>
            <person name="Chapman J."/>
            <person name="Chen G.L."/>
            <person name="Cooper D."/>
            <person name="Coutinho P.M."/>
            <person name="Couturier J."/>
            <person name="Covert S."/>
            <person name="Cronk Q."/>
            <person name="Cunningham R."/>
            <person name="Davis J."/>
            <person name="Degroeve S."/>
            <person name="Dejardin A."/>
            <person name="Depamphilis C."/>
            <person name="Detter J."/>
            <person name="Dirks B."/>
            <person name="Dubchak I."/>
            <person name="Duplessis S."/>
            <person name="Ehlting J."/>
            <person name="Ellis B."/>
            <person name="Gendler K."/>
            <person name="Goodstein D."/>
            <person name="Gribskov M."/>
            <person name="Grimwood J."/>
            <person name="Groover A."/>
            <person name="Gunter L."/>
            <person name="Hamberger B."/>
            <person name="Heinze B."/>
            <person name="Helariutta Y."/>
            <person name="Henrissat B."/>
            <person name="Holligan D."/>
            <person name="Holt R."/>
            <person name="Huang W."/>
            <person name="Islam-Faridi N."/>
            <person name="Jones S."/>
            <person name="Jones-Rhoades M."/>
            <person name="Jorgensen R."/>
            <person name="Joshi C."/>
            <person name="Kangasjarvi J."/>
            <person name="Karlsson J."/>
            <person name="Kelleher C."/>
            <person name="Kirkpatrick R."/>
            <person name="Kirst M."/>
            <person name="Kohler A."/>
            <person name="Kalluri U."/>
            <person name="Larimer F."/>
            <person name="Leebens-Mack J."/>
            <person name="Leple J.C."/>
            <person name="Locascio P."/>
            <person name="Lou Y."/>
            <person name="Lucas S."/>
            <person name="Martin F."/>
            <person name="Montanini B."/>
            <person name="Napoli C."/>
            <person name="Nelson D.R."/>
            <person name="Nelson C."/>
            <person name="Nieminen K."/>
            <person name="Nilsson O."/>
            <person name="Pereda V."/>
            <person name="Peter G."/>
            <person name="Philippe R."/>
            <person name="Pilate G."/>
            <person name="Poliakov A."/>
            <person name="Razumovskaya J."/>
            <person name="Richardson P."/>
            <person name="Rinaldi C."/>
            <person name="Ritland K."/>
            <person name="Rouze P."/>
            <person name="Ryaboy D."/>
            <person name="Schmutz J."/>
            <person name="Schrader J."/>
            <person name="Segerman B."/>
            <person name="Shin H."/>
            <person name="Siddiqui A."/>
            <person name="Sterky F."/>
            <person name="Terry A."/>
            <person name="Tsai C.J."/>
            <person name="Uberbacher E."/>
            <person name="Unneberg P."/>
            <person name="Vahala J."/>
            <person name="Wall K."/>
            <person name="Wessler S."/>
            <person name="Yang G."/>
            <person name="Yin T."/>
            <person name="Douglas C."/>
            <person name="Marra M."/>
            <person name="Sandberg G."/>
            <person name="Van de Peer Y."/>
            <person name="Rokhsar D."/>
        </authorList>
    </citation>
    <scope>NUCLEOTIDE SEQUENCE [LARGE SCALE GENOMIC DNA]</scope>
    <source>
        <strain evidence="4">cv. Nisqually</strain>
    </source>
</reference>
<dbReference type="HOGENOM" id="CLU_2077117_0_0_1"/>
<organism evidence="3 4">
    <name type="scientific">Populus trichocarpa</name>
    <name type="common">Western balsam poplar</name>
    <name type="synonym">Populus balsamifera subsp. trichocarpa</name>
    <dbReference type="NCBI Taxonomy" id="3694"/>
    <lineage>
        <taxon>Eukaryota</taxon>
        <taxon>Viridiplantae</taxon>
        <taxon>Streptophyta</taxon>
        <taxon>Embryophyta</taxon>
        <taxon>Tracheophyta</taxon>
        <taxon>Spermatophyta</taxon>
        <taxon>Magnoliopsida</taxon>
        <taxon>eudicotyledons</taxon>
        <taxon>Gunneridae</taxon>
        <taxon>Pentapetalae</taxon>
        <taxon>rosids</taxon>
        <taxon>fabids</taxon>
        <taxon>Malpighiales</taxon>
        <taxon>Salicaceae</taxon>
        <taxon>Saliceae</taxon>
        <taxon>Populus</taxon>
    </lineage>
</organism>
<evidence type="ECO:0000313" key="3">
    <source>
        <dbReference type="EMBL" id="PNT56026.1"/>
    </source>
</evidence>
<feature type="signal peptide" evidence="2">
    <location>
        <begin position="1"/>
        <end position="17"/>
    </location>
</feature>
<dbReference type="EMBL" id="CM009290">
    <property type="protein sequence ID" value="PNT56026.1"/>
    <property type="molecule type" value="Genomic_DNA"/>
</dbReference>
<evidence type="ECO:0000256" key="1">
    <source>
        <dbReference type="SAM" id="MobiDB-lite"/>
    </source>
</evidence>
<keyword evidence="4" id="KW-1185">Reference proteome</keyword>
<dbReference type="AlphaFoldDB" id="B9NH02"/>
<gene>
    <name evidence="3" type="ORF">POPTR_001G223100</name>
</gene>
<name>B9NH02_POPTR</name>
<protein>
    <submittedName>
        <fullName evidence="3">Uncharacterized protein</fullName>
    </submittedName>
</protein>
<proteinExistence type="predicted"/>
<evidence type="ECO:0000256" key="2">
    <source>
        <dbReference type="SAM" id="SignalP"/>
    </source>
</evidence>
<feature type="region of interest" description="Disordered" evidence="1">
    <location>
        <begin position="89"/>
        <end position="118"/>
    </location>
</feature>
<dbReference type="Proteomes" id="UP000006729">
    <property type="component" value="Chromosome 1"/>
</dbReference>
<feature type="chain" id="PRO_5015087616" evidence="2">
    <location>
        <begin position="18"/>
        <end position="118"/>
    </location>
</feature>
<sequence>MAVRSSLLLADLVGVGADAGAVAGGKKCWRRLLWGSAMRGEVVAEGKIGAVGRGRRKHAEAVACFWGGRMAGKKETVEVWVVFGRGQGEEENRLPREGKTDRGEEKENGEMRERPVES</sequence>